<name>A0A1S7RZ72_9HYPH</name>
<accession>A0A1S7RZ72</accession>
<gene>
    <name evidence="1" type="ORF">AGR7C_Lc80169</name>
</gene>
<protein>
    <submittedName>
        <fullName evidence="1">Uncharacterized protein</fullName>
    </submittedName>
</protein>
<dbReference type="Proteomes" id="UP000191987">
    <property type="component" value="Unassembled WGS sequence"/>
</dbReference>
<proteinExistence type="predicted"/>
<dbReference type="EMBL" id="FBWG01000047">
    <property type="protein sequence ID" value="CUX60017.1"/>
    <property type="molecule type" value="Genomic_DNA"/>
</dbReference>
<sequence>MSGYFRRGLLELSETETTALILRSGRYVSTVRSGNRHDFSVTRNLPFVISIRHADGASLIRLPQANQMKLRDGGKALATIRPLSHLTNYREGSPELAACVIMGRVA</sequence>
<dbReference type="AlphaFoldDB" id="A0A1S7RZ72"/>
<organism evidence="1 2">
    <name type="scientific">Agrobacterium deltaense Zutra 3/1</name>
    <dbReference type="NCBI Taxonomy" id="1183427"/>
    <lineage>
        <taxon>Bacteria</taxon>
        <taxon>Pseudomonadati</taxon>
        <taxon>Pseudomonadota</taxon>
        <taxon>Alphaproteobacteria</taxon>
        <taxon>Hyphomicrobiales</taxon>
        <taxon>Rhizobiaceae</taxon>
        <taxon>Rhizobium/Agrobacterium group</taxon>
        <taxon>Agrobacterium</taxon>
    </lineage>
</organism>
<evidence type="ECO:0000313" key="2">
    <source>
        <dbReference type="Proteomes" id="UP000191987"/>
    </source>
</evidence>
<reference evidence="1 2" key="1">
    <citation type="submission" date="2016-01" db="EMBL/GenBank/DDBJ databases">
        <authorList>
            <person name="Oliw E.H."/>
        </authorList>
    </citation>
    <scope>NUCLEOTIDE SEQUENCE [LARGE SCALE GENOMIC DNA]</scope>
    <source>
        <strain evidence="1 2">Zutra 3-1</strain>
    </source>
</reference>
<evidence type="ECO:0000313" key="1">
    <source>
        <dbReference type="EMBL" id="CUX60017.1"/>
    </source>
</evidence>